<evidence type="ECO:0000313" key="2">
    <source>
        <dbReference type="EMBL" id="KAA9534141.1"/>
    </source>
</evidence>
<feature type="transmembrane region" description="Helical" evidence="1">
    <location>
        <begin position="87"/>
        <end position="105"/>
    </location>
</feature>
<gene>
    <name evidence="2" type="ORF">DCK33_08355</name>
</gene>
<feature type="transmembrane region" description="Helical" evidence="1">
    <location>
        <begin position="51"/>
        <end position="75"/>
    </location>
</feature>
<keyword evidence="1" id="KW-0472">Membrane</keyword>
<accession>A0A6C8MYM5</accession>
<keyword evidence="1" id="KW-0812">Transmembrane</keyword>
<comment type="caution">
    <text evidence="2">The sequence shown here is derived from an EMBL/GenBank/DDBJ whole genome shotgun (WGS) entry which is preliminary data.</text>
</comment>
<feature type="transmembrane region" description="Helical" evidence="1">
    <location>
        <begin position="111"/>
        <end position="131"/>
    </location>
</feature>
<keyword evidence="1" id="KW-1133">Transmembrane helix</keyword>
<organism evidence="2">
    <name type="scientific">Listeria monocytogenes</name>
    <dbReference type="NCBI Taxonomy" id="1639"/>
    <lineage>
        <taxon>Bacteria</taxon>
        <taxon>Bacillati</taxon>
        <taxon>Bacillota</taxon>
        <taxon>Bacilli</taxon>
        <taxon>Bacillales</taxon>
        <taxon>Listeriaceae</taxon>
        <taxon>Listeria</taxon>
    </lineage>
</organism>
<evidence type="ECO:0000256" key="1">
    <source>
        <dbReference type="SAM" id="Phobius"/>
    </source>
</evidence>
<protein>
    <submittedName>
        <fullName evidence="2">Uncharacterized protein</fullName>
    </submittedName>
</protein>
<dbReference type="EMBL" id="QDCA01000003">
    <property type="protein sequence ID" value="KAA9534141.1"/>
    <property type="molecule type" value="Genomic_DNA"/>
</dbReference>
<dbReference type="RefSeq" id="WP_150884238.1">
    <property type="nucleotide sequence ID" value="NZ_QDCA01000003.1"/>
</dbReference>
<feature type="transmembrane region" description="Helical" evidence="1">
    <location>
        <begin position="21"/>
        <end position="39"/>
    </location>
</feature>
<sequence length="137" mass="16079">MKKYRDKYLKFRVNLIENKMSIPFIISFKSIVFGLYMLFHPNYLDTKGAYIYVVSYFDDTAVSVAFIIIALAYSLSTFFGKKKFKRASGIAIQTMWAFFFFSFFVREFYGGYPNAGWVLILGTLMLIQFELRTGDYK</sequence>
<proteinExistence type="predicted"/>
<dbReference type="AlphaFoldDB" id="A0A6C8MYM5"/>
<name>A0A6C8MYM5_LISMN</name>
<reference evidence="2" key="1">
    <citation type="submission" date="2018-04" db="EMBL/GenBank/DDBJ databases">
        <title>Genome Analysis of a Prevalent Clone of Listeria monocytogenes Sequence Type 87 in China.</title>
        <authorList>
            <person name="Wang Y."/>
        </authorList>
    </citation>
    <scope>NUCLEOTIDE SEQUENCE</scope>
    <source>
        <strain evidence="2">ICDC_LM0449</strain>
    </source>
</reference>